<dbReference type="AlphaFoldDB" id="A0A4V5UZN2"/>
<proteinExistence type="predicted"/>
<comment type="caution">
    <text evidence="1">The sequence shown here is derived from an EMBL/GenBank/DDBJ whole genome shotgun (WGS) entry which is preliminary data.</text>
</comment>
<dbReference type="Gene3D" id="1.20.120.330">
    <property type="entry name" value="Nucleotidyltransferases domain 2"/>
    <property type="match status" value="1"/>
</dbReference>
<evidence type="ECO:0000313" key="2">
    <source>
        <dbReference type="Proteomes" id="UP000308705"/>
    </source>
</evidence>
<evidence type="ECO:0000313" key="1">
    <source>
        <dbReference type="EMBL" id="TKK89263.1"/>
    </source>
</evidence>
<dbReference type="OrthoDB" id="7845978at2"/>
<accession>A0A4V5UZN2</accession>
<reference evidence="1 2" key="1">
    <citation type="submission" date="2019-04" db="EMBL/GenBank/DDBJ databases">
        <title>Herbidospora sp. NEAU-GS14.nov., a novel actinomycete isolated from soil.</title>
        <authorList>
            <person name="Han L."/>
        </authorList>
    </citation>
    <scope>NUCLEOTIDE SEQUENCE [LARGE SCALE GENOMIC DNA]</scope>
    <source>
        <strain evidence="1 2">NEAU-GS14</strain>
    </source>
</reference>
<dbReference type="EMBL" id="SZQA01000007">
    <property type="protein sequence ID" value="TKK89263.1"/>
    <property type="molecule type" value="Genomic_DNA"/>
</dbReference>
<keyword evidence="2" id="KW-1185">Reference proteome</keyword>
<protein>
    <submittedName>
        <fullName evidence="1">Uncharacterized protein</fullName>
    </submittedName>
</protein>
<dbReference type="RefSeq" id="WP_137246770.1">
    <property type="nucleotide sequence ID" value="NZ_SZQA01000007.1"/>
</dbReference>
<gene>
    <name evidence="1" type="ORF">FDA94_10015</name>
</gene>
<name>A0A4V5UZN2_9ACTN</name>
<organism evidence="1 2">
    <name type="scientific">Herbidospora galbida</name>
    <dbReference type="NCBI Taxonomy" id="2575442"/>
    <lineage>
        <taxon>Bacteria</taxon>
        <taxon>Bacillati</taxon>
        <taxon>Actinomycetota</taxon>
        <taxon>Actinomycetes</taxon>
        <taxon>Streptosporangiales</taxon>
        <taxon>Streptosporangiaceae</taxon>
        <taxon>Herbidospora</taxon>
    </lineage>
</organism>
<sequence>MRRIIRADDYLDLADQIAGRSVGPGRPRPAHLRRATSTAYYAVFHELVGQGTRRAVGRGRDDHRHTISRWYAHGNFRQTARWVTAIAARKSAPEAVTGLLSVNGRVDPDLVLVSDSFGELQALRHVADYDPGYVAVRAATLSHVSRARTAVEAIRRLDKGDVHEFDMFLLLSLGGERMVRNS</sequence>
<dbReference type="Proteomes" id="UP000308705">
    <property type="component" value="Unassembled WGS sequence"/>
</dbReference>